<evidence type="ECO:0000313" key="1">
    <source>
        <dbReference type="EMBL" id="KZV79014.1"/>
    </source>
</evidence>
<organism evidence="1 2">
    <name type="scientific">Exidia glandulosa HHB12029</name>
    <dbReference type="NCBI Taxonomy" id="1314781"/>
    <lineage>
        <taxon>Eukaryota</taxon>
        <taxon>Fungi</taxon>
        <taxon>Dikarya</taxon>
        <taxon>Basidiomycota</taxon>
        <taxon>Agaricomycotina</taxon>
        <taxon>Agaricomycetes</taxon>
        <taxon>Auriculariales</taxon>
        <taxon>Exidiaceae</taxon>
        <taxon>Exidia</taxon>
    </lineage>
</organism>
<dbReference type="Proteomes" id="UP000077266">
    <property type="component" value="Unassembled WGS sequence"/>
</dbReference>
<proteinExistence type="predicted"/>
<name>A0A166NCS5_EXIGL</name>
<reference evidence="1 2" key="1">
    <citation type="journal article" date="2016" name="Mol. Biol. Evol.">
        <title>Comparative Genomics of Early-Diverging Mushroom-Forming Fungi Provides Insights into the Origins of Lignocellulose Decay Capabilities.</title>
        <authorList>
            <person name="Nagy L.G."/>
            <person name="Riley R."/>
            <person name="Tritt A."/>
            <person name="Adam C."/>
            <person name="Daum C."/>
            <person name="Floudas D."/>
            <person name="Sun H."/>
            <person name="Yadav J.S."/>
            <person name="Pangilinan J."/>
            <person name="Larsson K.H."/>
            <person name="Matsuura K."/>
            <person name="Barry K."/>
            <person name="Labutti K."/>
            <person name="Kuo R."/>
            <person name="Ohm R.A."/>
            <person name="Bhattacharya S.S."/>
            <person name="Shirouzu T."/>
            <person name="Yoshinaga Y."/>
            <person name="Martin F.M."/>
            <person name="Grigoriev I.V."/>
            <person name="Hibbett D.S."/>
        </authorList>
    </citation>
    <scope>NUCLEOTIDE SEQUENCE [LARGE SCALE GENOMIC DNA]</scope>
    <source>
        <strain evidence="1 2">HHB12029</strain>
    </source>
</reference>
<keyword evidence="2" id="KW-1185">Reference proteome</keyword>
<gene>
    <name evidence="1" type="ORF">EXIGLDRAFT_782928</name>
</gene>
<dbReference type="AlphaFoldDB" id="A0A166NCS5"/>
<dbReference type="EMBL" id="KV426700">
    <property type="protein sequence ID" value="KZV79014.1"/>
    <property type="molecule type" value="Genomic_DNA"/>
</dbReference>
<evidence type="ECO:0000313" key="2">
    <source>
        <dbReference type="Proteomes" id="UP000077266"/>
    </source>
</evidence>
<dbReference type="InParanoid" id="A0A166NCS5"/>
<protein>
    <submittedName>
        <fullName evidence="1">Uncharacterized protein</fullName>
    </submittedName>
</protein>
<sequence>MDSTSALRLSPSSLFIVLLHTTRGHLKSCVVAIVDDGGSSSPCAAFLIFVNLVGPINELDISLVMQESTEWDIREVYYLS</sequence>
<accession>A0A166NCS5</accession>